<dbReference type="FunFam" id="1.10.1420.10:FF:000001">
    <property type="entry name" value="DNA mismatch repair protein MutS"/>
    <property type="match status" value="1"/>
</dbReference>
<evidence type="ECO:0000256" key="5">
    <source>
        <dbReference type="ARBA" id="ARBA00022840"/>
    </source>
</evidence>
<dbReference type="OrthoDB" id="9802448at2"/>
<comment type="similarity">
    <text evidence="1 9 10">Belongs to the DNA mismatch repair MutS family.</text>
</comment>
<dbReference type="InterPro" id="IPR036187">
    <property type="entry name" value="DNA_mismatch_repair_MutS_sf"/>
</dbReference>
<evidence type="ECO:0000256" key="8">
    <source>
        <dbReference type="ARBA" id="ARBA00024647"/>
    </source>
</evidence>
<dbReference type="PROSITE" id="PS00486">
    <property type="entry name" value="DNA_MISMATCH_REPAIR_2"/>
    <property type="match status" value="1"/>
</dbReference>
<dbReference type="GO" id="GO:0005524">
    <property type="term" value="F:ATP binding"/>
    <property type="evidence" value="ECO:0007669"/>
    <property type="project" value="UniProtKB-UniRule"/>
</dbReference>
<dbReference type="RefSeq" id="WP_097678046.1">
    <property type="nucleotide sequence ID" value="NZ_MKIE01000002.1"/>
</dbReference>
<dbReference type="InterPro" id="IPR027417">
    <property type="entry name" value="P-loop_NTPase"/>
</dbReference>
<dbReference type="Pfam" id="PF05188">
    <property type="entry name" value="MutS_II"/>
    <property type="match status" value="1"/>
</dbReference>
<dbReference type="InterPro" id="IPR005748">
    <property type="entry name" value="DNA_mismatch_repair_MutS"/>
</dbReference>
<evidence type="ECO:0000256" key="7">
    <source>
        <dbReference type="ARBA" id="ARBA00023204"/>
    </source>
</evidence>
<keyword evidence="6 9" id="KW-0238">DNA-binding</keyword>
<dbReference type="InterPro" id="IPR007860">
    <property type="entry name" value="DNA_mmatch_repair_MutS_con_dom"/>
</dbReference>
<evidence type="ECO:0000256" key="10">
    <source>
        <dbReference type="RuleBase" id="RU003756"/>
    </source>
</evidence>
<evidence type="ECO:0000313" key="13">
    <source>
        <dbReference type="Proteomes" id="UP000180254"/>
    </source>
</evidence>
<dbReference type="InterPro" id="IPR036678">
    <property type="entry name" value="MutS_con_dom_sf"/>
</dbReference>
<dbReference type="FunFam" id="3.40.50.300:FF:001579">
    <property type="entry name" value="DNA mismatch repair protein MutS"/>
    <property type="match status" value="1"/>
</dbReference>
<comment type="function">
    <text evidence="8 9">This protein is involved in the repair of mismatches in DNA. It is possible that it carries out the mismatch recognition step. This protein has a weak ATPase activity.</text>
</comment>
<dbReference type="SUPFAM" id="SSF53150">
    <property type="entry name" value="DNA repair protein MutS, domain II"/>
    <property type="match status" value="1"/>
</dbReference>
<dbReference type="SMART" id="SM00534">
    <property type="entry name" value="MUTSac"/>
    <property type="match status" value="1"/>
</dbReference>
<evidence type="ECO:0000256" key="4">
    <source>
        <dbReference type="ARBA" id="ARBA00022763"/>
    </source>
</evidence>
<dbReference type="InterPro" id="IPR017261">
    <property type="entry name" value="DNA_mismatch_repair_MutS/MSH"/>
</dbReference>
<dbReference type="AlphaFoldDB" id="A0A1S1V8D4"/>
<feature type="domain" description="DNA mismatch repair proteins mutS family" evidence="11">
    <location>
        <begin position="696"/>
        <end position="712"/>
    </location>
</feature>
<dbReference type="GO" id="GO:0006298">
    <property type="term" value="P:mismatch repair"/>
    <property type="evidence" value="ECO:0007669"/>
    <property type="project" value="UniProtKB-UniRule"/>
</dbReference>
<keyword evidence="5 9" id="KW-0067">ATP-binding</keyword>
<dbReference type="SMART" id="SM00533">
    <property type="entry name" value="MUTSd"/>
    <property type="match status" value="1"/>
</dbReference>
<dbReference type="Gene3D" id="1.10.1420.10">
    <property type="match status" value="2"/>
</dbReference>
<dbReference type="Pfam" id="PF00488">
    <property type="entry name" value="MutS_V"/>
    <property type="match status" value="1"/>
</dbReference>
<dbReference type="InterPro" id="IPR016151">
    <property type="entry name" value="DNA_mismatch_repair_MutS_N"/>
</dbReference>
<dbReference type="STRING" id="39480.EUAN_06420"/>
<dbReference type="Gene3D" id="3.40.1170.10">
    <property type="entry name" value="DNA repair protein MutS, domain I"/>
    <property type="match status" value="1"/>
</dbReference>
<keyword evidence="4 9" id="KW-0227">DNA damage</keyword>
<evidence type="ECO:0000256" key="2">
    <source>
        <dbReference type="ARBA" id="ARBA00021982"/>
    </source>
</evidence>
<dbReference type="InterPro" id="IPR007695">
    <property type="entry name" value="DNA_mismatch_repair_MutS-lik_N"/>
</dbReference>
<organism evidence="12 13">
    <name type="scientific">Andreesenia angusta</name>
    <dbReference type="NCBI Taxonomy" id="39480"/>
    <lineage>
        <taxon>Bacteria</taxon>
        <taxon>Bacillati</taxon>
        <taxon>Bacillota</taxon>
        <taxon>Tissierellia</taxon>
        <taxon>Tissierellales</taxon>
        <taxon>Gottschalkiaceae</taxon>
        <taxon>Andreesenia</taxon>
    </lineage>
</organism>
<keyword evidence="13" id="KW-1185">Reference proteome</keyword>
<gene>
    <name evidence="9 12" type="primary">mutS</name>
    <name evidence="12" type="ORF">EUAN_06420</name>
</gene>
<name>A0A1S1V8D4_9FIRM</name>
<protein>
    <recommendedName>
        <fullName evidence="2 9">DNA mismatch repair protein MutS</fullName>
    </recommendedName>
</protein>
<dbReference type="InterPro" id="IPR045076">
    <property type="entry name" value="MutS"/>
</dbReference>
<dbReference type="InterPro" id="IPR000432">
    <property type="entry name" value="DNA_mismatch_repair_MutS_C"/>
</dbReference>
<accession>A0A1S1V8D4</accession>
<dbReference type="CDD" id="cd03284">
    <property type="entry name" value="ABC_MutS1"/>
    <property type="match status" value="1"/>
</dbReference>
<dbReference type="Gene3D" id="3.30.420.110">
    <property type="entry name" value="MutS, connector domain"/>
    <property type="match status" value="1"/>
</dbReference>
<sequence>MAKLTPMMEQYTDLKERYSDCILFFRLGDFYEMFFEDALTASRELEITLTGRDCGLEEKAPMCGVPHHSADGYIARLVEKGYKVAICEQVEDPSKAKGIVKRDVVRIITSGTITDMDKLDEKSNNYLASLYVGKKGIGISYVDITTGDSYTTEILGSGPESISKCIDEIGKIAPSELLVNTGGDSDFCGELQSRFDEVRTLEEWYFEKELCISNIISQFKVHSLSGIGMDTSSFAAISLGALLEYLKVTQKQSLDHISSVNVYIVENYMMLDMSTRRNLELLETIRGKSKKGSLLSVLDKTATAMGGRLIKSWIESPLLDKYEIERRSAVVESLTEDITMMDQLDEKLKQIYDMERLVGKLVYGNCNARDLISLKHSISQLPHIVKSLEDSESQELRQMGEGMDILWDLYELVDSAIEDEPPIGIKEGNIIKENYSPELKELRDIALNGKSYLSRIEERERARTGIKNLKIKYNKVFGYFIELSKSNIDKAPSDYIRKQTLANAERYITEELKEIENKILGSEDRMVELEYEIFGEIREKLKENSQRIQSTARSISKIDVLNSFAKAAYLNNYVRPEILEDGSLYIENGRHPVVEKMVAEGRFISNDTYMNGESDRMMIITGPNMSGKSTYMRQVALITLMAQIGSFVPADSAKISLADRIFTRIGASDDLSEGQSTFMVEMSEVANILNNATEKSLIVLDEIGRGTSTYDGLSIAWSVVEYISGKSNLGAKTLFATHYHELTELEEVLEGVKNYRVAVEEKPGEDIVFLRKIERGGADRSYGIEVAKLAGVRPEVIARAAEILRNLEENDLNKKSPSQLSIFSEESREESRTIRESGMSYSASVVQSEKEDSAYEEIVAEIVGLDIMNMSPLDSINILHSLWKKSVKIKG</sequence>
<feature type="binding site" evidence="9">
    <location>
        <begin position="622"/>
        <end position="629"/>
    </location>
    <ligand>
        <name>ATP</name>
        <dbReference type="ChEBI" id="CHEBI:30616"/>
    </ligand>
</feature>
<evidence type="ECO:0000256" key="6">
    <source>
        <dbReference type="ARBA" id="ARBA00023125"/>
    </source>
</evidence>
<dbReference type="InterPro" id="IPR007696">
    <property type="entry name" value="DNA_mismatch_repair_MutS_core"/>
</dbReference>
<proteinExistence type="inferred from homology"/>
<dbReference type="PIRSF" id="PIRSF037677">
    <property type="entry name" value="DNA_mis_repair_Msh6"/>
    <property type="match status" value="1"/>
</dbReference>
<dbReference type="PANTHER" id="PTHR11361:SF34">
    <property type="entry name" value="DNA MISMATCH REPAIR PROTEIN MSH1, MITOCHONDRIAL"/>
    <property type="match status" value="1"/>
</dbReference>
<evidence type="ECO:0000313" key="12">
    <source>
        <dbReference type="EMBL" id="OHW62858.1"/>
    </source>
</evidence>
<dbReference type="Pfam" id="PF05192">
    <property type="entry name" value="MutS_III"/>
    <property type="match status" value="1"/>
</dbReference>
<comment type="caution">
    <text evidence="12">The sequence shown here is derived from an EMBL/GenBank/DDBJ whole genome shotgun (WGS) entry which is preliminary data.</text>
</comment>
<evidence type="ECO:0000256" key="1">
    <source>
        <dbReference type="ARBA" id="ARBA00006271"/>
    </source>
</evidence>
<keyword evidence="3 9" id="KW-0547">Nucleotide-binding</keyword>
<dbReference type="SUPFAM" id="SSF55271">
    <property type="entry name" value="DNA repair protein MutS, domain I"/>
    <property type="match status" value="1"/>
</dbReference>
<evidence type="ECO:0000259" key="11">
    <source>
        <dbReference type="PROSITE" id="PS00486"/>
    </source>
</evidence>
<dbReference type="Pfam" id="PF05190">
    <property type="entry name" value="MutS_IV"/>
    <property type="match status" value="1"/>
</dbReference>
<dbReference type="Pfam" id="PF01624">
    <property type="entry name" value="MutS_I"/>
    <property type="match status" value="1"/>
</dbReference>
<dbReference type="Gene3D" id="3.40.50.300">
    <property type="entry name" value="P-loop containing nucleotide triphosphate hydrolases"/>
    <property type="match status" value="1"/>
</dbReference>
<dbReference type="PANTHER" id="PTHR11361">
    <property type="entry name" value="DNA MISMATCH REPAIR PROTEIN MUTS FAMILY MEMBER"/>
    <property type="match status" value="1"/>
</dbReference>
<evidence type="ECO:0000256" key="9">
    <source>
        <dbReference type="HAMAP-Rule" id="MF_00096"/>
    </source>
</evidence>
<evidence type="ECO:0000256" key="3">
    <source>
        <dbReference type="ARBA" id="ARBA00022741"/>
    </source>
</evidence>
<dbReference type="FunFam" id="3.40.1170.10:FF:000001">
    <property type="entry name" value="DNA mismatch repair protein MutS"/>
    <property type="match status" value="1"/>
</dbReference>
<dbReference type="SUPFAM" id="SSF48334">
    <property type="entry name" value="DNA repair protein MutS, domain III"/>
    <property type="match status" value="1"/>
</dbReference>
<dbReference type="Proteomes" id="UP000180254">
    <property type="component" value="Unassembled WGS sequence"/>
</dbReference>
<dbReference type="InterPro" id="IPR007861">
    <property type="entry name" value="DNA_mismatch_repair_MutS_clamp"/>
</dbReference>
<dbReference type="NCBIfam" id="NF003810">
    <property type="entry name" value="PRK05399.1"/>
    <property type="match status" value="1"/>
</dbReference>
<dbReference type="NCBIfam" id="TIGR01070">
    <property type="entry name" value="mutS1"/>
    <property type="match status" value="1"/>
</dbReference>
<dbReference type="EMBL" id="MKIE01000002">
    <property type="protein sequence ID" value="OHW62858.1"/>
    <property type="molecule type" value="Genomic_DNA"/>
</dbReference>
<keyword evidence="7 9" id="KW-0234">DNA repair</keyword>
<reference evidence="12 13" key="1">
    <citation type="submission" date="2016-09" db="EMBL/GenBank/DDBJ databases">
        <title>Genome sequence of Eubacterium angustum.</title>
        <authorList>
            <person name="Poehlein A."/>
            <person name="Daniel R."/>
        </authorList>
    </citation>
    <scope>NUCLEOTIDE SEQUENCE [LARGE SCALE GENOMIC DNA]</scope>
    <source>
        <strain evidence="12 13">DSM 1989</strain>
    </source>
</reference>
<dbReference type="SUPFAM" id="SSF52540">
    <property type="entry name" value="P-loop containing nucleoside triphosphate hydrolases"/>
    <property type="match status" value="1"/>
</dbReference>
<dbReference type="GO" id="GO:0005829">
    <property type="term" value="C:cytosol"/>
    <property type="evidence" value="ECO:0007669"/>
    <property type="project" value="TreeGrafter"/>
</dbReference>
<dbReference type="HAMAP" id="MF_00096">
    <property type="entry name" value="MutS"/>
    <property type="match status" value="1"/>
</dbReference>
<dbReference type="GO" id="GO:0003684">
    <property type="term" value="F:damaged DNA binding"/>
    <property type="evidence" value="ECO:0007669"/>
    <property type="project" value="UniProtKB-UniRule"/>
</dbReference>
<dbReference type="GO" id="GO:0140664">
    <property type="term" value="F:ATP-dependent DNA damage sensor activity"/>
    <property type="evidence" value="ECO:0007669"/>
    <property type="project" value="InterPro"/>
</dbReference>
<dbReference type="GO" id="GO:0030983">
    <property type="term" value="F:mismatched DNA binding"/>
    <property type="evidence" value="ECO:0007669"/>
    <property type="project" value="InterPro"/>
</dbReference>